<dbReference type="STRING" id="370526.SAMN04489835_1097"/>
<proteinExistence type="predicted"/>
<dbReference type="AlphaFoldDB" id="A0A1H6IZZ8"/>
<sequence>MSFSWFRRRTPEPQVPLDTRKVNLSDVGQSHDTLSMRIERPDQYRPLDPVMAVDAADEATTATETLNLVEAAAPVVDEFIADVLNGWLDEHLPGWHARTDAETLRRLDLQRVLIAEITQNYALVNVRLVHQRRRVAALQDVVDRADAVLSGTGAPPPVDAGPGALPDPAAFGHPDLSAPVRTPGLMVVPSTPEQGVA</sequence>
<evidence type="ECO:0000313" key="2">
    <source>
        <dbReference type="Proteomes" id="UP000182915"/>
    </source>
</evidence>
<accession>A0A1H6IZZ8</accession>
<reference evidence="2" key="1">
    <citation type="submission" date="2016-10" db="EMBL/GenBank/DDBJ databases">
        <authorList>
            <person name="Varghese N."/>
            <person name="Submissions S."/>
        </authorList>
    </citation>
    <scope>NUCLEOTIDE SEQUENCE [LARGE SCALE GENOMIC DNA]</scope>
    <source>
        <strain evidence="2">DSM 45405</strain>
    </source>
</reference>
<organism evidence="1 2">
    <name type="scientific">Mycolicibacterium rutilum</name>
    <name type="common">Mycobacterium rutilum</name>
    <dbReference type="NCBI Taxonomy" id="370526"/>
    <lineage>
        <taxon>Bacteria</taxon>
        <taxon>Bacillati</taxon>
        <taxon>Actinomycetota</taxon>
        <taxon>Actinomycetes</taxon>
        <taxon>Mycobacteriales</taxon>
        <taxon>Mycobacteriaceae</taxon>
        <taxon>Mycolicibacterium</taxon>
    </lineage>
</organism>
<protein>
    <submittedName>
        <fullName evidence="1">Uncharacterized protein</fullName>
    </submittedName>
</protein>
<dbReference type="EMBL" id="LT629971">
    <property type="protein sequence ID" value="SEH53405.1"/>
    <property type="molecule type" value="Genomic_DNA"/>
</dbReference>
<evidence type="ECO:0000313" key="1">
    <source>
        <dbReference type="EMBL" id="SEH53405.1"/>
    </source>
</evidence>
<gene>
    <name evidence="1" type="ORF">SAMN04489835_1097</name>
</gene>
<dbReference type="Proteomes" id="UP000182915">
    <property type="component" value="Chromosome I"/>
</dbReference>
<keyword evidence="2" id="KW-1185">Reference proteome</keyword>
<name>A0A1H6IZZ8_MYCRU</name>